<dbReference type="GO" id="GO:0004766">
    <property type="term" value="F:spermidine synthase activity"/>
    <property type="evidence" value="ECO:0007669"/>
    <property type="project" value="UniProtKB-UniRule"/>
</dbReference>
<dbReference type="EMBL" id="AP014521">
    <property type="protein sequence ID" value="BAP58511.1"/>
    <property type="molecule type" value="Genomic_DNA"/>
</dbReference>
<dbReference type="UniPathway" id="UPA00248">
    <property type="reaction ID" value="UER00314"/>
</dbReference>
<comment type="catalytic activity">
    <reaction evidence="5">
        <text>S-adenosyl 3-(methylsulfanyl)propylamine + putrescine = S-methyl-5'-thioadenosine + spermidine + H(+)</text>
        <dbReference type="Rhea" id="RHEA:12721"/>
        <dbReference type="ChEBI" id="CHEBI:15378"/>
        <dbReference type="ChEBI" id="CHEBI:17509"/>
        <dbReference type="ChEBI" id="CHEBI:57443"/>
        <dbReference type="ChEBI" id="CHEBI:57834"/>
        <dbReference type="ChEBI" id="CHEBI:326268"/>
        <dbReference type="EC" id="2.5.1.16"/>
    </reaction>
</comment>
<comment type="subunit">
    <text evidence="5">Homodimer or homotetramer.</text>
</comment>
<dbReference type="Pfam" id="PF01564">
    <property type="entry name" value="Spermine_synth"/>
    <property type="match status" value="1"/>
</dbReference>
<evidence type="ECO:0000313" key="9">
    <source>
        <dbReference type="Proteomes" id="UP000031627"/>
    </source>
</evidence>
<protein>
    <recommendedName>
        <fullName evidence="5">Polyamine aminopropyltransferase</fullName>
    </recommendedName>
    <alternativeName>
        <fullName evidence="5">Putrescine aminopropyltransferase</fullName>
        <shortName evidence="5">PAPT</shortName>
    </alternativeName>
    <alternativeName>
        <fullName evidence="5">Spermidine synthase</fullName>
        <shortName evidence="5">SPDS</shortName>
        <shortName evidence="5">SPDSY</shortName>
        <ecNumber evidence="5">2.5.1.16</ecNumber>
    </alternativeName>
</protein>
<keyword evidence="9" id="KW-1185">Reference proteome</keyword>
<feature type="binding site" evidence="5">
    <location>
        <position position="64"/>
    </location>
    <ligand>
        <name>spermidine</name>
        <dbReference type="ChEBI" id="CHEBI:57834"/>
    </ligand>
</feature>
<dbReference type="PROSITE" id="PS51006">
    <property type="entry name" value="PABS_2"/>
    <property type="match status" value="1"/>
</dbReference>
<dbReference type="InterPro" id="IPR029063">
    <property type="entry name" value="SAM-dependent_MTases_sf"/>
</dbReference>
<dbReference type="Gene3D" id="2.30.140.10">
    <property type="entry name" value="Spermidine synthase, tetramerisation domain"/>
    <property type="match status" value="1"/>
</dbReference>
<dbReference type="EC" id="2.5.1.16" evidence="5"/>
<keyword evidence="4 5" id="KW-0620">Polyamine biosynthesis</keyword>
<accession>A0A090BWF4</accession>
<feature type="binding site" evidence="5">
    <location>
        <position position="108"/>
    </location>
    <ligand>
        <name>S-methyl-5'-thioadenosine</name>
        <dbReference type="ChEBI" id="CHEBI:17509"/>
    </ligand>
</feature>
<dbReference type="CDD" id="cd02440">
    <property type="entry name" value="AdoMet_MTases"/>
    <property type="match status" value="1"/>
</dbReference>
<feature type="active site" description="Proton acceptor" evidence="5 6">
    <location>
        <position position="158"/>
    </location>
</feature>
<feature type="binding site" evidence="5">
    <location>
        <begin position="140"/>
        <end position="141"/>
    </location>
    <ligand>
        <name>S-methyl-5'-thioadenosine</name>
        <dbReference type="ChEBI" id="CHEBI:17509"/>
    </ligand>
</feature>
<comment type="pathway">
    <text evidence="5">Amine and polyamine biosynthesis; spermidine biosynthesis; spermidine from putrescine: step 1/1.</text>
</comment>
<keyword evidence="3 5" id="KW-0745">Spermidine biosynthesis</keyword>
<organism evidence="8 9">
    <name type="scientific">Candidatus Tachikawaea gelatinosa</name>
    <dbReference type="NCBI Taxonomy" id="1410383"/>
    <lineage>
        <taxon>Bacteria</taxon>
        <taxon>Pseudomonadati</taxon>
        <taxon>Pseudomonadota</taxon>
        <taxon>Gammaproteobacteria</taxon>
        <taxon>Enterobacterales</taxon>
        <taxon>Enterobacteriaceae</taxon>
        <taxon>Candidatus Tachikawaea</taxon>
    </lineage>
</organism>
<feature type="binding site" evidence="5">
    <location>
        <position position="88"/>
    </location>
    <ligand>
        <name>spermidine</name>
        <dbReference type="ChEBI" id="CHEBI:57834"/>
    </ligand>
</feature>
<reference evidence="8 9" key="2">
    <citation type="journal article" date="2014" name="Curr. Biol.">
        <title>Symbiont-Supplemented Maternal Investment Underpinning Host's Ecological Adaptation.</title>
        <authorList>
            <person name="Kaiwa N."/>
            <person name="Hosokawa T."/>
            <person name="Nikoh N."/>
            <person name="Tanahashi M."/>
            <person name="Moriyama M."/>
            <person name="Meng X.Y."/>
            <person name="Maeda T."/>
            <person name="Yamaguchi K."/>
            <person name="Shigenobu S."/>
            <person name="Ito M."/>
            <person name="Fukatsu T."/>
        </authorList>
    </citation>
    <scope>NUCLEOTIDE SEQUENCE [LARGE SCALE GENOMIC DNA]</scope>
    <source>
        <strain evidence="8 9">UwTKB</strain>
    </source>
</reference>
<reference evidence="9" key="1">
    <citation type="submission" date="2013-11" db="EMBL/GenBank/DDBJ databases">
        <title>Symbiont-containing voluminous jelly as an extraordinary maternal gift for overwintering insect nymphs.</title>
        <authorList>
            <person name="Kaiwa N."/>
            <person name="Hosokawa T."/>
            <person name="Nikoh N."/>
            <person name="Meng X.Y."/>
            <person name="Tanahashi M."/>
            <person name="Moriyama M."/>
            <person name="Maeda T."/>
            <person name="Yamaguchi K."/>
            <person name="Shigenobu S."/>
            <person name="Ito M."/>
            <person name="Fukatsu T."/>
        </authorList>
    </citation>
    <scope>NUCLEOTIDE SEQUENCE [LARGE SCALE GENOMIC DNA]</scope>
    <source>
        <strain evidence="9">UwTKB</strain>
    </source>
</reference>
<evidence type="ECO:0000313" key="8">
    <source>
        <dbReference type="EMBL" id="BAP58511.1"/>
    </source>
</evidence>
<dbReference type="Proteomes" id="UP000031627">
    <property type="component" value="Chromosome"/>
</dbReference>
<sequence length="287" mass="33457">MILNNIWYESLYSNFGQYFKINKKIYSKKTKYQDLLIFENENFGRVMTLNGIVQTTESDEFIYHEMMTHVPLLAHGEVKKVLIFGGGDGGIVREVLRYECIKKIFMVEIDIDVIKASQKYLPKHNLGAYKDKRLNIIIDDGLNFLKTSSEKFDVIISDCTDPIGPGKNLFTYDFYMGCKKLLKENGIFIAQNGVCFLQYDESVSSYAILKKIFQDVRFYQAAIPSYYGGNMNFIWATDNIMLKKISALTLKKRLDFFKLHCLYYNHNIHINSFCLPQYFFKMLSDIS</sequence>
<dbReference type="HOGENOM" id="CLU_048199_0_0_6"/>
<dbReference type="Pfam" id="PF17284">
    <property type="entry name" value="Spermine_synt_N"/>
    <property type="match status" value="1"/>
</dbReference>
<evidence type="ECO:0000256" key="4">
    <source>
        <dbReference type="ARBA" id="ARBA00023115"/>
    </source>
</evidence>
<evidence type="ECO:0000256" key="5">
    <source>
        <dbReference type="HAMAP-Rule" id="MF_00198"/>
    </source>
</evidence>
<dbReference type="HAMAP" id="MF_00198">
    <property type="entry name" value="Spermidine_synth"/>
    <property type="match status" value="1"/>
</dbReference>
<dbReference type="KEGG" id="sbw:TGUWTKB_2670"/>
<dbReference type="PANTHER" id="PTHR11558">
    <property type="entry name" value="SPERMIDINE/SPERMINE SYNTHASE"/>
    <property type="match status" value="1"/>
</dbReference>
<dbReference type="AlphaFoldDB" id="A0A090BWF4"/>
<evidence type="ECO:0000256" key="6">
    <source>
        <dbReference type="PROSITE-ProRule" id="PRU00354"/>
    </source>
</evidence>
<dbReference type="GO" id="GO:0008295">
    <property type="term" value="P:spermidine biosynthetic process"/>
    <property type="evidence" value="ECO:0007669"/>
    <property type="project" value="UniProtKB-UniRule"/>
</dbReference>
<dbReference type="InterPro" id="IPR035246">
    <property type="entry name" value="Spermidine_synt_N"/>
</dbReference>
<comment type="similarity">
    <text evidence="1 5">Belongs to the spermidine/spermine synthase family.</text>
</comment>
<evidence type="ECO:0000259" key="7">
    <source>
        <dbReference type="PROSITE" id="PS51006"/>
    </source>
</evidence>
<dbReference type="STRING" id="1410383.TGUWTKB_2670"/>
<evidence type="ECO:0000256" key="1">
    <source>
        <dbReference type="ARBA" id="ARBA00007867"/>
    </source>
</evidence>
<dbReference type="GO" id="GO:0005829">
    <property type="term" value="C:cytosol"/>
    <property type="evidence" value="ECO:0007669"/>
    <property type="project" value="TreeGrafter"/>
</dbReference>
<dbReference type="Gene3D" id="3.40.50.150">
    <property type="entry name" value="Vaccinia Virus protein VP39"/>
    <property type="match status" value="1"/>
</dbReference>
<feature type="binding site" evidence="5">
    <location>
        <position position="33"/>
    </location>
    <ligand>
        <name>S-methyl-5'-thioadenosine</name>
        <dbReference type="ChEBI" id="CHEBI:17509"/>
    </ligand>
</feature>
<dbReference type="InterPro" id="IPR037163">
    <property type="entry name" value="Spermidine_synt_N_sf"/>
</dbReference>
<dbReference type="InterPro" id="IPR030374">
    <property type="entry name" value="PABS"/>
</dbReference>
<dbReference type="InterPro" id="IPR001045">
    <property type="entry name" value="Spermi_synthase"/>
</dbReference>
<feature type="binding site" evidence="5">
    <location>
        <begin position="158"/>
        <end position="161"/>
    </location>
    <ligand>
        <name>spermidine</name>
        <dbReference type="ChEBI" id="CHEBI:57834"/>
    </ligand>
</feature>
<keyword evidence="2 5" id="KW-0808">Transferase</keyword>
<name>A0A090BWF4_9ENTR</name>
<evidence type="ECO:0000256" key="3">
    <source>
        <dbReference type="ARBA" id="ARBA00023066"/>
    </source>
</evidence>
<dbReference type="SUPFAM" id="SSF53335">
    <property type="entry name" value="S-adenosyl-L-methionine-dependent methyltransferases"/>
    <property type="match status" value="1"/>
</dbReference>
<dbReference type="OrthoDB" id="9793120at2"/>
<proteinExistence type="inferred from homology"/>
<dbReference type="PANTHER" id="PTHR11558:SF11">
    <property type="entry name" value="SPERMIDINE SYNTHASE"/>
    <property type="match status" value="1"/>
</dbReference>
<evidence type="ECO:0000256" key="2">
    <source>
        <dbReference type="ARBA" id="ARBA00022679"/>
    </source>
</evidence>
<gene>
    <name evidence="5 8" type="primary">speE</name>
    <name evidence="8" type="ORF">TGUWTKB_2670</name>
</gene>
<comment type="function">
    <text evidence="5">Catalyzes the irreversible transfer of a propylamine group from the amino donor S-adenosylmethioninamine (decarboxy-AdoMet) to putrescine (1,4-diaminobutane) to yield spermidine.</text>
</comment>
<dbReference type="NCBIfam" id="NF002010">
    <property type="entry name" value="PRK00811.1"/>
    <property type="match status" value="1"/>
</dbReference>
<feature type="domain" description="PABS" evidence="7">
    <location>
        <begin position="5"/>
        <end position="238"/>
    </location>
</feature>
<dbReference type="RefSeq" id="WP_041062783.1">
    <property type="nucleotide sequence ID" value="NZ_AP014521.1"/>
</dbReference>
<dbReference type="NCBIfam" id="TIGR00417">
    <property type="entry name" value="speE"/>
    <property type="match status" value="1"/>
</dbReference>
<feature type="binding site" evidence="5">
    <location>
        <position position="165"/>
    </location>
    <ligand>
        <name>S-methyl-5'-thioadenosine</name>
        <dbReference type="ChEBI" id="CHEBI:17509"/>
    </ligand>
</feature>